<evidence type="ECO:0000313" key="2">
    <source>
        <dbReference type="EMBL" id="CAL1263254.1"/>
    </source>
</evidence>
<organism evidence="2 3">
    <name type="scientific">Larinioides sclopetarius</name>
    <dbReference type="NCBI Taxonomy" id="280406"/>
    <lineage>
        <taxon>Eukaryota</taxon>
        <taxon>Metazoa</taxon>
        <taxon>Ecdysozoa</taxon>
        <taxon>Arthropoda</taxon>
        <taxon>Chelicerata</taxon>
        <taxon>Arachnida</taxon>
        <taxon>Araneae</taxon>
        <taxon>Araneomorphae</taxon>
        <taxon>Entelegynae</taxon>
        <taxon>Araneoidea</taxon>
        <taxon>Araneidae</taxon>
        <taxon>Larinioides</taxon>
    </lineage>
</organism>
<reference evidence="2 3" key="1">
    <citation type="submission" date="2024-04" db="EMBL/GenBank/DDBJ databases">
        <authorList>
            <person name="Rising A."/>
            <person name="Reimegard J."/>
            <person name="Sonavane S."/>
            <person name="Akerstrom W."/>
            <person name="Nylinder S."/>
            <person name="Hedman E."/>
            <person name="Kallberg Y."/>
        </authorList>
    </citation>
    <scope>NUCLEOTIDE SEQUENCE [LARGE SCALE GENOMIC DNA]</scope>
</reference>
<feature type="compositionally biased region" description="Polar residues" evidence="1">
    <location>
        <begin position="1"/>
        <end position="10"/>
    </location>
</feature>
<protein>
    <submittedName>
        <fullName evidence="2">Uncharacterized protein</fullName>
    </submittedName>
</protein>
<gene>
    <name evidence="2" type="ORF">LARSCL_LOCUS1404</name>
</gene>
<sequence length="26" mass="2938">MHRHSLTSYGSDKEPKHSNPGCLDLQ</sequence>
<feature type="region of interest" description="Disordered" evidence="1">
    <location>
        <begin position="1"/>
        <end position="26"/>
    </location>
</feature>
<accession>A0AAV1YWM7</accession>
<comment type="caution">
    <text evidence="2">The sequence shown here is derived from an EMBL/GenBank/DDBJ whole genome shotgun (WGS) entry which is preliminary data.</text>
</comment>
<keyword evidence="3" id="KW-1185">Reference proteome</keyword>
<name>A0AAV1YWM7_9ARAC</name>
<proteinExistence type="predicted"/>
<dbReference type="EMBL" id="CAXIEN010000008">
    <property type="protein sequence ID" value="CAL1263254.1"/>
    <property type="molecule type" value="Genomic_DNA"/>
</dbReference>
<dbReference type="Proteomes" id="UP001497382">
    <property type="component" value="Unassembled WGS sequence"/>
</dbReference>
<dbReference type="AlphaFoldDB" id="A0AAV1YWM7"/>
<evidence type="ECO:0000313" key="3">
    <source>
        <dbReference type="Proteomes" id="UP001497382"/>
    </source>
</evidence>
<evidence type="ECO:0000256" key="1">
    <source>
        <dbReference type="SAM" id="MobiDB-lite"/>
    </source>
</evidence>